<name>A0A7D6I7I1_9MYCO</name>
<dbReference type="EMBL" id="CP059165">
    <property type="protein sequence ID" value="QLL07636.1"/>
    <property type="molecule type" value="Genomic_DNA"/>
</dbReference>
<dbReference type="Proteomes" id="UP000510682">
    <property type="component" value="Chromosome"/>
</dbReference>
<evidence type="ECO:0000313" key="2">
    <source>
        <dbReference type="Proteomes" id="UP000510682"/>
    </source>
</evidence>
<dbReference type="KEGG" id="mgor:H0P51_01005"/>
<gene>
    <name evidence="1" type="ORF">H0P51_01005</name>
</gene>
<protein>
    <submittedName>
        <fullName evidence="1">Uncharacterized protein</fullName>
    </submittedName>
</protein>
<evidence type="ECO:0000313" key="1">
    <source>
        <dbReference type="EMBL" id="QLL07636.1"/>
    </source>
</evidence>
<sequence>MGHRVIAESAVNDARPDRWSADVDIVTMVTVGVRVRSVRDYQQMPPDRGLRFIRNVAATSGYLGNRGGGGEA</sequence>
<reference evidence="1 2" key="2">
    <citation type="submission" date="2020-07" db="EMBL/GenBank/DDBJ databases">
        <authorList>
            <person name="Yu X."/>
        </authorList>
    </citation>
    <scope>NUCLEOTIDE SEQUENCE [LARGE SCALE GENOMIC DNA]</scope>
    <source>
        <strain evidence="2">24</strain>
    </source>
</reference>
<accession>A0A7D6I7I1</accession>
<reference evidence="2" key="3">
    <citation type="submission" date="2023-07" db="EMBL/GenBank/DDBJ databases">
        <title>Description of Mycobacterium gordonae subsp. intergordonae subsp.nov. and Mycobacterium gordonae subsp. gordonae subsp. nov.</title>
        <authorList>
            <person name="Huang H."/>
        </authorList>
    </citation>
    <scope>NUCLEOTIDE SEQUENCE [LARGE SCALE GENOMIC DNA]</scope>
    <source>
        <strain evidence="2">24</strain>
    </source>
</reference>
<dbReference type="RefSeq" id="WP_180916237.1">
    <property type="nucleotide sequence ID" value="NZ_CP059165.1"/>
</dbReference>
<keyword evidence="2" id="KW-1185">Reference proteome</keyword>
<reference evidence="2" key="1">
    <citation type="submission" date="2020-07" db="EMBL/GenBank/DDBJ databases">
        <title>Description of Mycobacterium gordonae subsp. intergordonae subsp.nov. and Mycobacterium gordonae subsp. gordonae subsp. nov.</title>
        <authorList>
            <person name="Yu X."/>
        </authorList>
    </citation>
    <scope>NUCLEOTIDE SEQUENCE [LARGE SCALE GENOMIC DNA]</scope>
    <source>
        <strain evidence="2">24</strain>
    </source>
</reference>
<proteinExistence type="predicted"/>
<organism evidence="1 2">
    <name type="scientific">Mycobacterium vicinigordonae</name>
    <dbReference type="NCBI Taxonomy" id="1719132"/>
    <lineage>
        <taxon>Bacteria</taxon>
        <taxon>Bacillati</taxon>
        <taxon>Actinomycetota</taxon>
        <taxon>Actinomycetes</taxon>
        <taxon>Mycobacteriales</taxon>
        <taxon>Mycobacteriaceae</taxon>
        <taxon>Mycobacterium</taxon>
    </lineage>
</organism>
<dbReference type="AlphaFoldDB" id="A0A7D6I7I1"/>